<keyword evidence="2" id="KW-1185">Reference proteome</keyword>
<dbReference type="EMBL" id="QJJV01000028">
    <property type="protein sequence ID" value="PXX07962.1"/>
    <property type="molecule type" value="Genomic_DNA"/>
</dbReference>
<dbReference type="RefSeq" id="WP_181441091.1">
    <property type="nucleotide sequence ID" value="NZ_JACHWD010000033.1"/>
</dbReference>
<accession>A0ABX5MEV2</accession>
<name>A0ABX5MEV2_9BURK</name>
<protein>
    <submittedName>
        <fullName evidence="1">Uncharacterized protein</fullName>
    </submittedName>
</protein>
<evidence type="ECO:0000313" key="1">
    <source>
        <dbReference type="EMBL" id="PXX07962.1"/>
    </source>
</evidence>
<proteinExistence type="predicted"/>
<reference evidence="1 2" key="1">
    <citation type="submission" date="2018-05" db="EMBL/GenBank/DDBJ databases">
        <title>Genomic Encyclopedia of Type Strains, Phase IV (KMG-V): Genome sequencing to study the core and pangenomes of soil and plant-associated prokaryotes.</title>
        <authorList>
            <person name="Whitman W."/>
        </authorList>
    </citation>
    <scope>NUCLEOTIDE SEQUENCE [LARGE SCALE GENOMIC DNA]</scope>
    <source>
        <strain evidence="1 2">SIr-6563</strain>
    </source>
</reference>
<dbReference type="Proteomes" id="UP000247515">
    <property type="component" value="Unassembled WGS sequence"/>
</dbReference>
<sequence>MDASDTALRGQNTTAVDQLYMAFELGEKSWKLSLGDGRRAPSRCTVAAGDTMAVLAAVENAMARCHLGADAQVYSCYEAGRDGFCLRSTSGAHPCQTTSF</sequence>
<comment type="caution">
    <text evidence="1">The sequence shown here is derived from an EMBL/GenBank/DDBJ whole genome shotgun (WGS) entry which is preliminary data.</text>
</comment>
<organism evidence="1 2">
    <name type="scientific">Paraburkholderia tropica</name>
    <dbReference type="NCBI Taxonomy" id="92647"/>
    <lineage>
        <taxon>Bacteria</taxon>
        <taxon>Pseudomonadati</taxon>
        <taxon>Pseudomonadota</taxon>
        <taxon>Betaproteobacteria</taxon>
        <taxon>Burkholderiales</taxon>
        <taxon>Burkholderiaceae</taxon>
        <taxon>Paraburkholderia</taxon>
    </lineage>
</organism>
<evidence type="ECO:0000313" key="2">
    <source>
        <dbReference type="Proteomes" id="UP000247515"/>
    </source>
</evidence>
<gene>
    <name evidence="1" type="ORF">C7400_128113</name>
</gene>